<dbReference type="Gene3D" id="1.25.40.10">
    <property type="entry name" value="Tetratricopeptide repeat domain"/>
    <property type="match status" value="1"/>
</dbReference>
<proteinExistence type="predicted"/>
<dbReference type="Proteomes" id="UP000622547">
    <property type="component" value="Unassembled WGS sequence"/>
</dbReference>
<protein>
    <recommendedName>
        <fullName evidence="3">Tetratricopeptide repeat protein</fullName>
    </recommendedName>
</protein>
<reference evidence="1 2" key="1">
    <citation type="submission" date="2021-01" db="EMBL/GenBank/DDBJ databases">
        <title>Whole genome shotgun sequence of Planotetraspora phitsanulokensis NBRC 104273.</title>
        <authorList>
            <person name="Komaki H."/>
            <person name="Tamura T."/>
        </authorList>
    </citation>
    <scope>NUCLEOTIDE SEQUENCE [LARGE SCALE GENOMIC DNA]</scope>
    <source>
        <strain evidence="1 2">NBRC 104273</strain>
    </source>
</reference>
<comment type="caution">
    <text evidence="1">The sequence shown here is derived from an EMBL/GenBank/DDBJ whole genome shotgun (WGS) entry which is preliminary data.</text>
</comment>
<evidence type="ECO:0000313" key="1">
    <source>
        <dbReference type="EMBL" id="GII38211.1"/>
    </source>
</evidence>
<dbReference type="AlphaFoldDB" id="A0A8J3XFH9"/>
<accession>A0A8J3XFH9</accession>
<organism evidence="1 2">
    <name type="scientific">Planotetraspora phitsanulokensis</name>
    <dbReference type="NCBI Taxonomy" id="575192"/>
    <lineage>
        <taxon>Bacteria</taxon>
        <taxon>Bacillati</taxon>
        <taxon>Actinomycetota</taxon>
        <taxon>Actinomycetes</taxon>
        <taxon>Streptosporangiales</taxon>
        <taxon>Streptosporangiaceae</taxon>
        <taxon>Planotetraspora</taxon>
    </lineage>
</organism>
<evidence type="ECO:0000313" key="2">
    <source>
        <dbReference type="Proteomes" id="UP000622547"/>
    </source>
</evidence>
<dbReference type="EMBL" id="BOOP01000013">
    <property type="protein sequence ID" value="GII38211.1"/>
    <property type="molecule type" value="Genomic_DNA"/>
</dbReference>
<evidence type="ECO:0008006" key="3">
    <source>
        <dbReference type="Google" id="ProtNLM"/>
    </source>
</evidence>
<sequence length="207" mass="22468">MGLFDSEARRERRLQRLQDASNDHAQEALLYWRAGRVDQALQSNQKALDIIRGLQQEEPENDQHLAQLAGKLYNHAGMLIQGRRFSEAVITARSCVSSYLELTGGEVSRDAMVMDGLLSLAHSLRPVTSPRGRLAKLAGMTADAKGRLATALALSGAPGSAAEARRLASEAVSAYETLVELDAGYGADLARIREQEAEIRQLLGGRS</sequence>
<gene>
    <name evidence="1" type="ORF">Pph01_32140</name>
</gene>
<name>A0A8J3XFH9_9ACTN</name>
<dbReference type="InterPro" id="IPR011990">
    <property type="entry name" value="TPR-like_helical_dom_sf"/>
</dbReference>
<keyword evidence="2" id="KW-1185">Reference proteome</keyword>